<proteinExistence type="predicted"/>
<dbReference type="AlphaFoldDB" id="A0AAV9JGK4"/>
<accession>A0AAV9JGK4</accession>
<keyword evidence="2" id="KW-1185">Reference proteome</keyword>
<reference evidence="1 2" key="1">
    <citation type="submission" date="2021-11" db="EMBL/GenBank/DDBJ databases">
        <title>Black yeast isolated from Biological Soil Crust.</title>
        <authorList>
            <person name="Kurbessoian T."/>
        </authorList>
    </citation>
    <scope>NUCLEOTIDE SEQUENCE [LARGE SCALE GENOMIC DNA]</scope>
    <source>
        <strain evidence="1 2">CCFEE 5522</strain>
    </source>
</reference>
<comment type="caution">
    <text evidence="1">The sequence shown here is derived from an EMBL/GenBank/DDBJ whole genome shotgun (WGS) entry which is preliminary data.</text>
</comment>
<dbReference type="Proteomes" id="UP001324427">
    <property type="component" value="Unassembled WGS sequence"/>
</dbReference>
<organism evidence="1 2">
    <name type="scientific">Oleoguttula mirabilis</name>
    <dbReference type="NCBI Taxonomy" id="1507867"/>
    <lineage>
        <taxon>Eukaryota</taxon>
        <taxon>Fungi</taxon>
        <taxon>Dikarya</taxon>
        <taxon>Ascomycota</taxon>
        <taxon>Pezizomycotina</taxon>
        <taxon>Dothideomycetes</taxon>
        <taxon>Dothideomycetidae</taxon>
        <taxon>Mycosphaerellales</taxon>
        <taxon>Teratosphaeriaceae</taxon>
        <taxon>Oleoguttula</taxon>
    </lineage>
</organism>
<evidence type="ECO:0000313" key="2">
    <source>
        <dbReference type="Proteomes" id="UP001324427"/>
    </source>
</evidence>
<dbReference type="EMBL" id="JAVFHQ010000025">
    <property type="protein sequence ID" value="KAK4544331.1"/>
    <property type="molecule type" value="Genomic_DNA"/>
</dbReference>
<sequence length="142" mass="16758">MANRLSRHEREWRIRAMMDRDRDRLEGQLVEVSVEQDRSRRKFNLTLRALGLYYVRIRHTDNRLNAMQDEIASRPAWDSNRGPDPYSAAMMVDRDLLMDRFRSCVRLAGLEESVFQRFSFRLACSSLEIDIEDVLAAQGSQY</sequence>
<protein>
    <submittedName>
        <fullName evidence="1">Uncharacterized protein</fullName>
    </submittedName>
</protein>
<name>A0AAV9JGK4_9PEZI</name>
<gene>
    <name evidence="1" type="ORF">LTR36_004222</name>
</gene>
<evidence type="ECO:0000313" key="1">
    <source>
        <dbReference type="EMBL" id="KAK4544331.1"/>
    </source>
</evidence>